<dbReference type="SUPFAM" id="SSF53448">
    <property type="entry name" value="Nucleotide-diphospho-sugar transferases"/>
    <property type="match status" value="1"/>
</dbReference>
<dbReference type="EC" id="2.7.7.60" evidence="3"/>
<feature type="site" description="Positions MEP for the nucleophilic attack" evidence="3">
    <location>
        <position position="155"/>
    </location>
</feature>
<dbReference type="PANTHER" id="PTHR32125:SF4">
    <property type="entry name" value="2-C-METHYL-D-ERYTHRITOL 4-PHOSPHATE CYTIDYLYLTRANSFERASE, CHLOROPLASTIC"/>
    <property type="match status" value="1"/>
</dbReference>
<sequence>MIWAILPAAGTGSRSGSALPKQYRPLLGRPMIEYAMDVLAAHPDIDGLMLALAPDDRRWDDITHWRNKPLRTCLGGAERRDSVLAALDALAEAGLASDDWALVHDAARPCLRVEDLHRLIESATAHPVGGLLAGRMKDTVKRADADAQVQGTLDRTPLWRAFTPQLFPARSLRRALQHAAQENAVITDESSAMERLGLSPLLVEGADDNIKVTLPDDFAFAEAILAARGAR</sequence>
<keyword evidence="3" id="KW-0414">Isoprene biosynthesis</keyword>
<comment type="pathway">
    <text evidence="3">Isoprenoid biosynthesis; isopentenyl diphosphate biosynthesis via DXP pathway; isopentenyl diphosphate from 1-deoxy-D-xylulose 5-phosphate: step 2/6.</text>
</comment>
<comment type="similarity">
    <text evidence="3">Belongs to the IspD/TarI cytidylyltransferase family. IspD subfamily.</text>
</comment>
<evidence type="ECO:0000256" key="1">
    <source>
        <dbReference type="ARBA" id="ARBA00022679"/>
    </source>
</evidence>
<keyword evidence="1 3" id="KW-0808">Transferase</keyword>
<dbReference type="RefSeq" id="WP_188447067.1">
    <property type="nucleotide sequence ID" value="NZ_BMFO01000001.1"/>
</dbReference>
<reference evidence="4" key="1">
    <citation type="journal article" date="2014" name="Int. J. Syst. Evol. Microbiol.">
        <title>Complete genome sequence of Corynebacterium casei LMG S-19264T (=DSM 44701T), isolated from a smear-ripened cheese.</title>
        <authorList>
            <consortium name="US DOE Joint Genome Institute (JGI-PGF)"/>
            <person name="Walter F."/>
            <person name="Albersmeier A."/>
            <person name="Kalinowski J."/>
            <person name="Ruckert C."/>
        </authorList>
    </citation>
    <scope>NUCLEOTIDE SEQUENCE</scope>
    <source>
        <strain evidence="4">CGMCC 1.12726</strain>
    </source>
</reference>
<dbReference type="EMBL" id="BMFO01000001">
    <property type="protein sequence ID" value="GGF84589.1"/>
    <property type="molecule type" value="Genomic_DNA"/>
</dbReference>
<proteinExistence type="inferred from homology"/>
<comment type="catalytic activity">
    <reaction evidence="3">
        <text>2-C-methyl-D-erythritol 4-phosphate + CTP + H(+) = 4-CDP-2-C-methyl-D-erythritol + diphosphate</text>
        <dbReference type="Rhea" id="RHEA:13429"/>
        <dbReference type="ChEBI" id="CHEBI:15378"/>
        <dbReference type="ChEBI" id="CHEBI:33019"/>
        <dbReference type="ChEBI" id="CHEBI:37563"/>
        <dbReference type="ChEBI" id="CHEBI:57823"/>
        <dbReference type="ChEBI" id="CHEBI:58262"/>
        <dbReference type="EC" id="2.7.7.60"/>
    </reaction>
</comment>
<organism evidence="4 5">
    <name type="scientific">Arenimonas maotaiensis</name>
    <dbReference type="NCBI Taxonomy" id="1446479"/>
    <lineage>
        <taxon>Bacteria</taxon>
        <taxon>Pseudomonadati</taxon>
        <taxon>Pseudomonadota</taxon>
        <taxon>Gammaproteobacteria</taxon>
        <taxon>Lysobacterales</taxon>
        <taxon>Lysobacteraceae</taxon>
        <taxon>Arenimonas</taxon>
    </lineage>
</organism>
<dbReference type="AlphaFoldDB" id="A0A917FH56"/>
<accession>A0A917FH56</accession>
<name>A0A917FH56_9GAMM</name>
<dbReference type="Pfam" id="PF01128">
    <property type="entry name" value="IspD"/>
    <property type="match status" value="1"/>
</dbReference>
<feature type="site" description="Transition state stabilizer" evidence="3">
    <location>
        <position position="21"/>
    </location>
</feature>
<feature type="site" description="Transition state stabilizer" evidence="3">
    <location>
        <position position="14"/>
    </location>
</feature>
<keyword evidence="5" id="KW-1185">Reference proteome</keyword>
<dbReference type="NCBIfam" id="TIGR00453">
    <property type="entry name" value="ispD"/>
    <property type="match status" value="1"/>
</dbReference>
<evidence type="ECO:0000256" key="3">
    <source>
        <dbReference type="HAMAP-Rule" id="MF_00108"/>
    </source>
</evidence>
<protein>
    <recommendedName>
        <fullName evidence="3">2-C-methyl-D-erythritol 4-phosphate cytidylyltransferase</fullName>
        <ecNumber evidence="3">2.7.7.60</ecNumber>
    </recommendedName>
    <alternativeName>
        <fullName evidence="3">4-diphosphocytidyl-2C-methyl-D-erythritol synthase</fullName>
    </alternativeName>
    <alternativeName>
        <fullName evidence="3">MEP cytidylyltransferase</fullName>
        <shortName evidence="3">MCT</shortName>
    </alternativeName>
</protein>
<dbReference type="PANTHER" id="PTHR32125">
    <property type="entry name" value="2-C-METHYL-D-ERYTHRITOL 4-PHOSPHATE CYTIDYLYLTRANSFERASE, CHLOROPLASTIC"/>
    <property type="match status" value="1"/>
</dbReference>
<dbReference type="HAMAP" id="MF_00108">
    <property type="entry name" value="IspD"/>
    <property type="match status" value="1"/>
</dbReference>
<evidence type="ECO:0000256" key="2">
    <source>
        <dbReference type="ARBA" id="ARBA00022695"/>
    </source>
</evidence>
<dbReference type="GO" id="GO:0050518">
    <property type="term" value="F:2-C-methyl-D-erythritol 4-phosphate cytidylyltransferase activity"/>
    <property type="evidence" value="ECO:0007669"/>
    <property type="project" value="UniProtKB-UniRule"/>
</dbReference>
<dbReference type="GO" id="GO:0019288">
    <property type="term" value="P:isopentenyl diphosphate biosynthetic process, methylerythritol 4-phosphate pathway"/>
    <property type="evidence" value="ECO:0007669"/>
    <property type="project" value="UniProtKB-UniRule"/>
</dbReference>
<dbReference type="FunFam" id="3.90.550.10:FF:000003">
    <property type="entry name" value="2-C-methyl-D-erythritol 4-phosphate cytidylyltransferase"/>
    <property type="match status" value="1"/>
</dbReference>
<evidence type="ECO:0000313" key="5">
    <source>
        <dbReference type="Proteomes" id="UP000632858"/>
    </source>
</evidence>
<comment type="caution">
    <text evidence="4">The sequence shown here is derived from an EMBL/GenBank/DDBJ whole genome shotgun (WGS) entry which is preliminary data.</text>
</comment>
<dbReference type="CDD" id="cd02516">
    <property type="entry name" value="CDP-ME_synthetase"/>
    <property type="match status" value="1"/>
</dbReference>
<feature type="site" description="Positions MEP for the nucleophilic attack" evidence="3">
    <location>
        <position position="211"/>
    </location>
</feature>
<dbReference type="InterPro" id="IPR050088">
    <property type="entry name" value="IspD/TarI_cytidylyltransf_bact"/>
</dbReference>
<keyword evidence="2 3" id="KW-0548">Nucleotidyltransferase</keyword>
<dbReference type="Gene3D" id="3.90.550.10">
    <property type="entry name" value="Spore Coat Polysaccharide Biosynthesis Protein SpsA, Chain A"/>
    <property type="match status" value="1"/>
</dbReference>
<dbReference type="Proteomes" id="UP000632858">
    <property type="component" value="Unassembled WGS sequence"/>
</dbReference>
<reference evidence="4" key="2">
    <citation type="submission" date="2020-09" db="EMBL/GenBank/DDBJ databases">
        <authorList>
            <person name="Sun Q."/>
            <person name="Zhou Y."/>
        </authorList>
    </citation>
    <scope>NUCLEOTIDE SEQUENCE</scope>
    <source>
        <strain evidence="4">CGMCC 1.12726</strain>
    </source>
</reference>
<dbReference type="InterPro" id="IPR001228">
    <property type="entry name" value="IspD"/>
</dbReference>
<dbReference type="InterPro" id="IPR034683">
    <property type="entry name" value="IspD/TarI"/>
</dbReference>
<comment type="function">
    <text evidence="3">Catalyzes the formation of 4-diphosphocytidyl-2-C-methyl-D-erythritol from CTP and 2-C-methyl-D-erythritol 4-phosphate (MEP).</text>
</comment>
<dbReference type="InterPro" id="IPR029044">
    <property type="entry name" value="Nucleotide-diphossugar_trans"/>
</dbReference>
<evidence type="ECO:0000313" key="4">
    <source>
        <dbReference type="EMBL" id="GGF84589.1"/>
    </source>
</evidence>
<gene>
    <name evidence="3 4" type="primary">ispD</name>
    <name evidence="4" type="ORF">GCM10010960_03280</name>
</gene>